<sequence length="91" mass="10436">MMKDIPDSRYQCFCKCRGCGTFLRLGNMWCDCGCQDVIPEVISLDVLASYGYLPDRKAEVELKAQKPKRLEDLRKAQAYLNELIKLVEEDG</sequence>
<keyword evidence="2" id="KW-1185">Reference proteome</keyword>
<proteinExistence type="predicted"/>
<name>K4F937_9CAUD</name>
<accession>K4F937</accession>
<protein>
    <submittedName>
        <fullName evidence="1">Uncharacterized protein</fullName>
    </submittedName>
</protein>
<evidence type="ECO:0000313" key="1">
    <source>
        <dbReference type="EMBL" id="AFC21195.1"/>
    </source>
</evidence>
<evidence type="ECO:0000313" key="2">
    <source>
        <dbReference type="Proteomes" id="UP000000458"/>
    </source>
</evidence>
<dbReference type="RefSeq" id="YP_006986850.1">
    <property type="nucleotide sequence ID" value="NC_019400.1"/>
</dbReference>
<dbReference type="GeneID" id="13993628"/>
<dbReference type="KEGG" id="vg:13993628"/>
<organism evidence="1 2">
    <name type="scientific">Cronobacter phage vB_CsaM_GAP31</name>
    <dbReference type="NCBI Taxonomy" id="1141135"/>
    <lineage>
        <taxon>Viruses</taxon>
        <taxon>Duplodnaviria</taxon>
        <taxon>Heunggongvirae</taxon>
        <taxon>Uroviricota</taxon>
        <taxon>Caudoviricetes</taxon>
        <taxon>Vequintavirinae</taxon>
        <taxon>Seunavirus</taxon>
        <taxon>Seunavirus GAP31</taxon>
    </lineage>
</organism>
<gene>
    <name evidence="1" type="ORF">GAP31_017</name>
</gene>
<reference evidence="1 2" key="1">
    <citation type="journal article" date="2012" name="J. Virol.">
        <title>Genome Sequence of Cronobacter sakazakii Myovirus vB_CsaM_GAP31.</title>
        <authorList>
            <person name="Abbasifar R."/>
            <person name="Kropinski A.M."/>
            <person name="Sabour P.M."/>
            <person name="Ackermann H.W."/>
            <person name="Alanis Villa A."/>
            <person name="Abbasifar A."/>
            <person name="Griffiths M.W."/>
        </authorList>
    </citation>
    <scope>NUCLEOTIDE SEQUENCE [LARGE SCALE GENOMIC DNA]</scope>
</reference>
<dbReference type="EMBL" id="JN882284">
    <property type="protein sequence ID" value="AFC21195.1"/>
    <property type="molecule type" value="Genomic_DNA"/>
</dbReference>
<dbReference type="Proteomes" id="UP000000458">
    <property type="component" value="Segment"/>
</dbReference>